<organism evidence="1">
    <name type="scientific">Corethron hystrix</name>
    <dbReference type="NCBI Taxonomy" id="216773"/>
    <lineage>
        <taxon>Eukaryota</taxon>
        <taxon>Sar</taxon>
        <taxon>Stramenopiles</taxon>
        <taxon>Ochrophyta</taxon>
        <taxon>Bacillariophyta</taxon>
        <taxon>Coscinodiscophyceae</taxon>
        <taxon>Corethrophycidae</taxon>
        <taxon>Corethrales</taxon>
        <taxon>Corethraceae</taxon>
        <taxon>Corethron</taxon>
    </lineage>
</organism>
<protein>
    <submittedName>
        <fullName evidence="1">Uncharacterized protein</fullName>
    </submittedName>
</protein>
<dbReference type="PROSITE" id="PS50096">
    <property type="entry name" value="IQ"/>
    <property type="match status" value="1"/>
</dbReference>
<proteinExistence type="predicted"/>
<name>A0A7S1FMV1_9STRA</name>
<accession>A0A7S1FMV1</accession>
<sequence>MTDAYEKKECISPCTDLRQRQVYPVLQIQRCYRGYRTRFLVKQYKNSEFGYIDLELEQLLAADEDGDLGMDVIFENLNLELDAFHYEETNSKVPQRRLQVDKKVDDIIIKKKIAVTNMPLLDERYRNLPPFENVREIGGDEDRHYRRSSPVGRLTLPKKNTLAVPATSNLIAQDRERKIIHHANKSTKKKR</sequence>
<reference evidence="1" key="1">
    <citation type="submission" date="2021-01" db="EMBL/GenBank/DDBJ databases">
        <authorList>
            <person name="Corre E."/>
            <person name="Pelletier E."/>
            <person name="Niang G."/>
            <person name="Scheremetjew M."/>
            <person name="Finn R."/>
            <person name="Kale V."/>
            <person name="Holt S."/>
            <person name="Cochrane G."/>
            <person name="Meng A."/>
            <person name="Brown T."/>
            <person name="Cohen L."/>
        </authorList>
    </citation>
    <scope>NUCLEOTIDE SEQUENCE</scope>
    <source>
        <strain evidence="1">308</strain>
    </source>
</reference>
<dbReference type="EMBL" id="HBFR01007691">
    <property type="protein sequence ID" value="CAD8878374.1"/>
    <property type="molecule type" value="Transcribed_RNA"/>
</dbReference>
<evidence type="ECO:0000313" key="1">
    <source>
        <dbReference type="EMBL" id="CAD8878374.1"/>
    </source>
</evidence>
<gene>
    <name evidence="1" type="ORF">CHYS00102_LOCUS5558</name>
</gene>
<dbReference type="AlphaFoldDB" id="A0A7S1FMV1"/>